<accession>A0A7C9EHC4</accession>
<evidence type="ECO:0000256" key="1">
    <source>
        <dbReference type="SAM" id="MobiDB-lite"/>
    </source>
</evidence>
<organism evidence="2">
    <name type="scientific">Opuntia streptacantha</name>
    <name type="common">Prickly pear cactus</name>
    <name type="synonym">Opuntia cardona</name>
    <dbReference type="NCBI Taxonomy" id="393608"/>
    <lineage>
        <taxon>Eukaryota</taxon>
        <taxon>Viridiplantae</taxon>
        <taxon>Streptophyta</taxon>
        <taxon>Embryophyta</taxon>
        <taxon>Tracheophyta</taxon>
        <taxon>Spermatophyta</taxon>
        <taxon>Magnoliopsida</taxon>
        <taxon>eudicotyledons</taxon>
        <taxon>Gunneridae</taxon>
        <taxon>Pentapetalae</taxon>
        <taxon>Caryophyllales</taxon>
        <taxon>Cactineae</taxon>
        <taxon>Cactaceae</taxon>
        <taxon>Opuntioideae</taxon>
        <taxon>Opuntia</taxon>
    </lineage>
</organism>
<proteinExistence type="predicted"/>
<protein>
    <submittedName>
        <fullName evidence="2">Uncharacterized protein</fullName>
    </submittedName>
</protein>
<sequence>MRLPTHDSVIIYTLRQHLQSLLTPASRPPRPRWRVHRPIPIHSWSRTLLGPAIRVPPSLHRRLLVGSRRRWRPIIPLHRQTPISRRRPVSRRSDPGPTRLQIH</sequence>
<reference evidence="2" key="1">
    <citation type="journal article" date="2013" name="J. Plant Res.">
        <title>Effect of fungi and light on seed germination of three Opuntia species from semiarid lands of central Mexico.</title>
        <authorList>
            <person name="Delgado-Sanchez P."/>
            <person name="Jimenez-Bremont J.F."/>
            <person name="Guerrero-Gonzalez Mde L."/>
            <person name="Flores J."/>
        </authorList>
    </citation>
    <scope>NUCLEOTIDE SEQUENCE</scope>
    <source>
        <tissue evidence="2">Cladode</tissue>
    </source>
</reference>
<reference evidence="2" key="2">
    <citation type="submission" date="2020-07" db="EMBL/GenBank/DDBJ databases">
        <authorList>
            <person name="Vera ALvarez R."/>
            <person name="Arias-Moreno D.M."/>
            <person name="Jimenez-Jacinto V."/>
            <person name="Jimenez-Bremont J.F."/>
            <person name="Swaminathan K."/>
            <person name="Moose S.P."/>
            <person name="Guerrero-Gonzalez M.L."/>
            <person name="Marino-Ramirez L."/>
            <person name="Landsman D."/>
            <person name="Rodriguez-Kessler M."/>
            <person name="Delgado-Sanchez P."/>
        </authorList>
    </citation>
    <scope>NUCLEOTIDE SEQUENCE</scope>
    <source>
        <tissue evidence="2">Cladode</tissue>
    </source>
</reference>
<dbReference type="EMBL" id="GISG01245087">
    <property type="protein sequence ID" value="MBA4669821.1"/>
    <property type="molecule type" value="Transcribed_RNA"/>
</dbReference>
<dbReference type="AlphaFoldDB" id="A0A7C9EHC4"/>
<feature type="region of interest" description="Disordered" evidence="1">
    <location>
        <begin position="76"/>
        <end position="103"/>
    </location>
</feature>
<evidence type="ECO:0000313" key="2">
    <source>
        <dbReference type="EMBL" id="MBA4669821.1"/>
    </source>
</evidence>
<name>A0A7C9EHC4_OPUST</name>